<accession>A0A368RDJ7</accession>
<sequence>MHVLMLPWLAFGHILPFTELAKRIARQGHRVTLLSTPRNTRRLIRIPPDLADLVRVVDITLPRVERLPEDAEASIDLPSDDLRPYLRVAYDAAFAAKLSDILQEPGPPGRPDWVLIDYAPYWAPAAAARHGVPCACLSLFGAAALSIFGPPDALLGRGKHARTKPEHLTGVPDYVPFPTTVAYRGFEARAFFEPALVPDDSGVSEAYRFGKCIEGSQLVGIRSSAEFEPEWLQVLGELHRKPVIPVGLFPPPPTQDVGGHEATLQWLDKQAPGSVVYAAFGSEAKLTSVQLQTIALGLEASDLPFLWAFRPPADANEGKSGLPEGFEERVNGRGLVCRGWVPQARLLAHESVGAFLTHAGWNSITEGLACGVRLVLLPLMFDQGINARLLVEKKVGVEVARDEEDGSFTPNDIAAALRRVVVEDEGEVFGNKVKELAKVFGNDDVNDRQKTLLSIVKLKAAVMGDADGCSMHVVMLPWLAFGHILPFTELAKRIARQGHRVTLLSTPRNTRRLIRIPPALASLVRVVDVHLPRVERLPEGAEASIDLPSDALRPYLRVAYDTAFSHKLSDILREPGPERPDWVLIDYAAYWAPAAAARHGVPCAFLSLFGAAALSFFGPPEALMGRGRHAKTNLEDLTVVPDYVPFPTTVAYRAFEAREIFEPGLVPDDSGVSEGYRFAMAIQGSQLVGIRSSVGFEPEWLRVLGELYQKPVIPVGLFPPPPTQDVAGHEATLQWLNRQAPRSVVYAAFGSEAKLASAQLQTIALGLEASGLPFLWAFRPPADAGIGEGTAGLPEGFEERVDGRGLVCRGWVPQARLLAHESVGGFLTHAGWNSITEGLARGVRLVLLPLMFDQGLNSRLLVEKKIGVEVERDEDDGSFTPKDIAAALRRVMVEDEGKEFGTKVKELSEVFGNDEVNDQCVRDFFRRLLEYSKQ</sequence>
<evidence type="ECO:0000313" key="5">
    <source>
        <dbReference type="EMBL" id="RCV28276.1"/>
    </source>
</evidence>
<evidence type="ECO:0000256" key="1">
    <source>
        <dbReference type="ARBA" id="ARBA00009995"/>
    </source>
</evidence>
<dbReference type="EMBL" id="CM003532">
    <property type="protein sequence ID" value="RCV28276.1"/>
    <property type="molecule type" value="Genomic_DNA"/>
</dbReference>
<dbReference type="Pfam" id="PF00201">
    <property type="entry name" value="UDPGT"/>
    <property type="match status" value="2"/>
</dbReference>
<dbReference type="OrthoDB" id="5835829at2759"/>
<dbReference type="PROSITE" id="PS00375">
    <property type="entry name" value="UDPGT"/>
    <property type="match status" value="2"/>
</dbReference>
<keyword evidence="2" id="KW-0328">Glycosyltransferase</keyword>
<dbReference type="Gene3D" id="3.40.50.2000">
    <property type="entry name" value="Glycogen Phosphorylase B"/>
    <property type="match status" value="4"/>
</dbReference>
<dbReference type="FunFam" id="3.40.50.2000:FF:000037">
    <property type="entry name" value="Glycosyltransferase"/>
    <property type="match status" value="2"/>
</dbReference>
<dbReference type="InterPro" id="IPR035595">
    <property type="entry name" value="UDP_glycos_trans_CS"/>
</dbReference>
<dbReference type="GO" id="GO:0035251">
    <property type="term" value="F:UDP-glucosyltransferase activity"/>
    <property type="evidence" value="ECO:0007669"/>
    <property type="project" value="InterPro"/>
</dbReference>
<reference evidence="5" key="2">
    <citation type="submission" date="2015-07" db="EMBL/GenBank/DDBJ databases">
        <authorList>
            <person name="Noorani M."/>
        </authorList>
    </citation>
    <scope>NUCLEOTIDE SEQUENCE</scope>
    <source>
        <strain evidence="5">Yugu1</strain>
    </source>
</reference>
<dbReference type="PANTHER" id="PTHR48049:SF80">
    <property type="entry name" value="GLYCOSYLTRANSFERASE"/>
    <property type="match status" value="1"/>
</dbReference>
<gene>
    <name evidence="5" type="ORF">SETIT_5G392600v2</name>
</gene>
<proteinExistence type="inferred from homology"/>
<keyword evidence="3" id="KW-0808">Transferase</keyword>
<dbReference type="InterPro" id="IPR002213">
    <property type="entry name" value="UDP_glucos_trans"/>
</dbReference>
<comment type="similarity">
    <text evidence="1">Belongs to the UDP-glycosyltransferase family.</text>
</comment>
<evidence type="ECO:0008006" key="6">
    <source>
        <dbReference type="Google" id="ProtNLM"/>
    </source>
</evidence>
<evidence type="ECO:0000256" key="2">
    <source>
        <dbReference type="ARBA" id="ARBA00022676"/>
    </source>
</evidence>
<protein>
    <recommendedName>
        <fullName evidence="6">UDP-glycosyltransferases domain-containing protein</fullName>
    </recommendedName>
</protein>
<reference evidence="5" key="1">
    <citation type="journal article" date="2012" name="Nat. Biotechnol.">
        <title>Reference genome sequence of the model plant Setaria.</title>
        <authorList>
            <person name="Bennetzen J.L."/>
            <person name="Schmutz J."/>
            <person name="Wang H."/>
            <person name="Percifield R."/>
            <person name="Hawkins J."/>
            <person name="Pontaroli A.C."/>
            <person name="Estep M."/>
            <person name="Feng L."/>
            <person name="Vaughn J.N."/>
            <person name="Grimwood J."/>
            <person name="Jenkins J."/>
            <person name="Barry K."/>
            <person name="Lindquist E."/>
            <person name="Hellsten U."/>
            <person name="Deshpande S."/>
            <person name="Wang X."/>
            <person name="Wu X."/>
            <person name="Mitros T."/>
            <person name="Triplett J."/>
            <person name="Yang X."/>
            <person name="Ye C.Y."/>
            <person name="Mauro-Herrera M."/>
            <person name="Wang L."/>
            <person name="Li P."/>
            <person name="Sharma M."/>
            <person name="Sharma R."/>
            <person name="Ronald P.C."/>
            <person name="Panaud O."/>
            <person name="Kellogg E.A."/>
            <person name="Brutnell T.P."/>
            <person name="Doust A.N."/>
            <person name="Tuskan G.A."/>
            <person name="Rokhsar D."/>
            <person name="Devos K.M."/>
        </authorList>
    </citation>
    <scope>NUCLEOTIDE SEQUENCE [LARGE SCALE GENOMIC DNA]</scope>
    <source>
        <strain evidence="5">Yugu1</strain>
    </source>
</reference>
<dbReference type="FunFam" id="3.40.50.2000:FF:000088">
    <property type="entry name" value="Glycosyltransferase"/>
    <property type="match status" value="2"/>
</dbReference>
<evidence type="ECO:0000256" key="3">
    <source>
        <dbReference type="ARBA" id="ARBA00022679"/>
    </source>
</evidence>
<feature type="signal peptide" evidence="4">
    <location>
        <begin position="1"/>
        <end position="20"/>
    </location>
</feature>
<dbReference type="CDD" id="cd03784">
    <property type="entry name" value="GT1_Gtf-like"/>
    <property type="match status" value="2"/>
</dbReference>
<evidence type="ECO:0000256" key="4">
    <source>
        <dbReference type="SAM" id="SignalP"/>
    </source>
</evidence>
<dbReference type="AlphaFoldDB" id="A0A368RDJ7"/>
<dbReference type="PANTHER" id="PTHR48049">
    <property type="entry name" value="GLYCOSYLTRANSFERASE"/>
    <property type="match status" value="1"/>
</dbReference>
<feature type="chain" id="PRO_5016969573" description="UDP-glycosyltransferases domain-containing protein" evidence="4">
    <location>
        <begin position="21"/>
        <end position="934"/>
    </location>
</feature>
<dbReference type="SUPFAM" id="SSF53756">
    <property type="entry name" value="UDP-Glycosyltransferase/glycogen phosphorylase"/>
    <property type="match status" value="2"/>
</dbReference>
<dbReference type="InterPro" id="IPR050481">
    <property type="entry name" value="UDP-glycosyltransf_plant"/>
</dbReference>
<name>A0A368RDJ7_SETIT</name>
<organism evidence="5">
    <name type="scientific">Setaria italica</name>
    <name type="common">Foxtail millet</name>
    <name type="synonym">Panicum italicum</name>
    <dbReference type="NCBI Taxonomy" id="4555"/>
    <lineage>
        <taxon>Eukaryota</taxon>
        <taxon>Viridiplantae</taxon>
        <taxon>Streptophyta</taxon>
        <taxon>Embryophyta</taxon>
        <taxon>Tracheophyta</taxon>
        <taxon>Spermatophyta</taxon>
        <taxon>Magnoliopsida</taxon>
        <taxon>Liliopsida</taxon>
        <taxon>Poales</taxon>
        <taxon>Poaceae</taxon>
        <taxon>PACMAD clade</taxon>
        <taxon>Panicoideae</taxon>
        <taxon>Panicodae</taxon>
        <taxon>Paniceae</taxon>
        <taxon>Cenchrinae</taxon>
        <taxon>Setaria</taxon>
    </lineage>
</organism>
<keyword evidence="4" id="KW-0732">Signal</keyword>